<dbReference type="STRING" id="634500.EbC_10800"/>
<dbReference type="HOGENOM" id="CLU_124466_1_0_6"/>
<dbReference type="KEGG" id="ebi:EbC_10800"/>
<accession>D8MP54</accession>
<dbReference type="RefSeq" id="WP_013201108.1">
    <property type="nucleotide sequence ID" value="NC_014306.1"/>
</dbReference>
<dbReference type="eggNOG" id="ENOG5030H36">
    <property type="taxonomic scope" value="Bacteria"/>
</dbReference>
<dbReference type="AlphaFoldDB" id="D8MP54"/>
<dbReference type="EMBL" id="FP236843">
    <property type="protein sequence ID" value="CAX58611.1"/>
    <property type="molecule type" value="Genomic_DNA"/>
</dbReference>
<evidence type="ECO:0000313" key="1">
    <source>
        <dbReference type="EMBL" id="CAX58611.1"/>
    </source>
</evidence>
<dbReference type="Pfam" id="PF06892">
    <property type="entry name" value="Phage_CP76"/>
    <property type="match status" value="1"/>
</dbReference>
<gene>
    <name evidence="1" type="ordered locus">EbC_10800</name>
</gene>
<dbReference type="InterPro" id="IPR009679">
    <property type="entry name" value="Phage_186_CII-like"/>
</dbReference>
<reference evidence="1 2" key="1">
    <citation type="journal article" date="2010" name="BMC Genomics">
        <title>Genome comparison of the epiphytic bacteria Erwinia billingiae and E. tasmaniensis with the pear pathogen E. pyrifoliae.</title>
        <authorList>
            <person name="Kube M."/>
            <person name="Migdoll A.M."/>
            <person name="Gehring I."/>
            <person name="Heitmann K."/>
            <person name="Mayer Y."/>
            <person name="Kuhl H."/>
            <person name="Knaust F."/>
            <person name="Geider K."/>
            <person name="Reinhardt R."/>
        </authorList>
    </citation>
    <scope>NUCLEOTIDE SEQUENCE [LARGE SCALE GENOMIC DNA]</scope>
    <source>
        <strain evidence="1 2">Eb661</strain>
    </source>
</reference>
<dbReference type="GeneID" id="90511098"/>
<name>D8MP54_ERWBE</name>
<sequence>MFDFQVSKHPHFDDACRAFAQRHNLADVAVEATMNVQMLRNKLNPDQKHQLTCADLMRLTDVTEDASLLDALLAQMHCLPSVPVNEMTADKLDIYALKATAEVGQLAAYAVSGGRMTAGGRSALVTSINAGVRYLSLAALAVQSRIHSNPTLSSTVDAVSGITASIGLS</sequence>
<proteinExistence type="predicted"/>
<protein>
    <submittedName>
        <fullName evidence="1">Phage regulatory CII family protein</fullName>
    </submittedName>
</protein>
<dbReference type="Proteomes" id="UP000008793">
    <property type="component" value="Chromosome"/>
</dbReference>
<evidence type="ECO:0000313" key="2">
    <source>
        <dbReference type="Proteomes" id="UP000008793"/>
    </source>
</evidence>
<dbReference type="GO" id="GO:0003677">
    <property type="term" value="F:DNA binding"/>
    <property type="evidence" value="ECO:0007669"/>
    <property type="project" value="InterPro"/>
</dbReference>
<organism evidence="2">
    <name type="scientific">Erwinia billingiae (strain Eb661)</name>
    <dbReference type="NCBI Taxonomy" id="634500"/>
    <lineage>
        <taxon>Bacteria</taxon>
        <taxon>Pseudomonadati</taxon>
        <taxon>Pseudomonadota</taxon>
        <taxon>Gammaproteobacteria</taxon>
        <taxon>Enterobacterales</taxon>
        <taxon>Erwiniaceae</taxon>
        <taxon>Erwinia</taxon>
    </lineage>
</organism>
<keyword evidence="2" id="KW-1185">Reference proteome</keyword>